<evidence type="ECO:0000313" key="2">
    <source>
        <dbReference type="EMBL" id="WAQ94960.1"/>
    </source>
</evidence>
<feature type="region of interest" description="Disordered" evidence="1">
    <location>
        <begin position="601"/>
        <end position="650"/>
    </location>
</feature>
<feature type="compositionally biased region" description="Polar residues" evidence="1">
    <location>
        <begin position="352"/>
        <end position="362"/>
    </location>
</feature>
<evidence type="ECO:0008006" key="4">
    <source>
        <dbReference type="Google" id="ProtNLM"/>
    </source>
</evidence>
<gene>
    <name evidence="2" type="ORF">MAR_007431</name>
</gene>
<reference evidence="2" key="1">
    <citation type="submission" date="2022-11" db="EMBL/GenBank/DDBJ databases">
        <title>Centuries of genome instability and evolution in soft-shell clam transmissible cancer (bioRxiv).</title>
        <authorList>
            <person name="Hart S.F.M."/>
            <person name="Yonemitsu M.A."/>
            <person name="Giersch R.M."/>
            <person name="Beal B.F."/>
            <person name="Arriagada G."/>
            <person name="Davis B.W."/>
            <person name="Ostrander E.A."/>
            <person name="Goff S.P."/>
            <person name="Metzger M.J."/>
        </authorList>
    </citation>
    <scope>NUCLEOTIDE SEQUENCE</scope>
    <source>
        <strain evidence="2">MELC-2E11</strain>
        <tissue evidence="2">Siphon/mantle</tissue>
    </source>
</reference>
<keyword evidence="3" id="KW-1185">Reference proteome</keyword>
<feature type="compositionally biased region" description="Low complexity" evidence="1">
    <location>
        <begin position="414"/>
        <end position="435"/>
    </location>
</feature>
<dbReference type="Proteomes" id="UP001164746">
    <property type="component" value="Chromosome 1"/>
</dbReference>
<organism evidence="2 3">
    <name type="scientific">Mya arenaria</name>
    <name type="common">Soft-shell clam</name>
    <dbReference type="NCBI Taxonomy" id="6604"/>
    <lineage>
        <taxon>Eukaryota</taxon>
        <taxon>Metazoa</taxon>
        <taxon>Spiralia</taxon>
        <taxon>Lophotrochozoa</taxon>
        <taxon>Mollusca</taxon>
        <taxon>Bivalvia</taxon>
        <taxon>Autobranchia</taxon>
        <taxon>Heteroconchia</taxon>
        <taxon>Euheterodonta</taxon>
        <taxon>Imparidentia</taxon>
        <taxon>Neoheterodontei</taxon>
        <taxon>Myida</taxon>
        <taxon>Myoidea</taxon>
        <taxon>Myidae</taxon>
        <taxon>Mya</taxon>
    </lineage>
</organism>
<accession>A0ABY7DF34</accession>
<feature type="compositionally biased region" description="Polar residues" evidence="1">
    <location>
        <begin position="138"/>
        <end position="147"/>
    </location>
</feature>
<feature type="region of interest" description="Disordered" evidence="1">
    <location>
        <begin position="414"/>
        <end position="565"/>
    </location>
</feature>
<feature type="region of interest" description="Disordered" evidence="1">
    <location>
        <begin position="1"/>
        <end position="34"/>
    </location>
</feature>
<feature type="compositionally biased region" description="Polar residues" evidence="1">
    <location>
        <begin position="695"/>
        <end position="704"/>
    </location>
</feature>
<protein>
    <recommendedName>
        <fullName evidence="4">RNA-binding protein 33</fullName>
    </recommendedName>
</protein>
<feature type="region of interest" description="Disordered" evidence="1">
    <location>
        <begin position="131"/>
        <end position="157"/>
    </location>
</feature>
<feature type="region of interest" description="Disordered" evidence="1">
    <location>
        <begin position="169"/>
        <end position="391"/>
    </location>
</feature>
<name>A0ABY7DF34_MYAAR</name>
<feature type="compositionally biased region" description="Polar residues" evidence="1">
    <location>
        <begin position="208"/>
        <end position="222"/>
    </location>
</feature>
<feature type="region of interest" description="Disordered" evidence="1">
    <location>
        <begin position="66"/>
        <end position="101"/>
    </location>
</feature>
<dbReference type="EMBL" id="CP111012">
    <property type="protein sequence ID" value="WAQ94960.1"/>
    <property type="molecule type" value="Genomic_DNA"/>
</dbReference>
<evidence type="ECO:0000256" key="1">
    <source>
        <dbReference type="SAM" id="MobiDB-lite"/>
    </source>
</evidence>
<evidence type="ECO:0000313" key="3">
    <source>
        <dbReference type="Proteomes" id="UP001164746"/>
    </source>
</evidence>
<feature type="compositionally biased region" description="Pro residues" evidence="1">
    <location>
        <begin position="302"/>
        <end position="316"/>
    </location>
</feature>
<sequence>MPRKRPTEASWDSSDDDLLQETSGTSAFSHKKEIADEEIDEDALLGFNHGHQKNTSLADAIDNQLDYEDEVQDDFEMDGSTEIFDTSAPGNGDQSERKTVSISSVSYAKSTAIPESLEITEEMQKEIDSFEKKGKGGNFQQKRGMNNQRGGFAQRARGQRLAMNRPILNRLGNGVRFSDPQRGNRQGVPRFSGQRGQMQGNYRPRGPQQGNFGQRGPQQGNFGQRGPQRGNFGLRGPNQEHFGQRGPQQGNFRPPGPVKQEFHPQQGGHLQVFQSPPRGVLPHGPPQHSAVPLLGSPANFPHGPPHHPQPLLPMPIPQQLQPLPHGVPQQQHQQQQHLVPLSQPHQTPPYMNPQTSHPQQPQMPSPGLYSHQVPQAPHSAPGPELQPVYPSVSVPGGASTIHVSWSGPVYSQAAIPQPGQPQQQVYSQTPMQQYQPPATVMTSQHMQPGLLDTPRPLFGSPRPLMQPPQGVNQGPPRHFNPQQQHQGPTRPNNYAQRPQRHPGSQQPNHIQRPGANKNIRHAGPRMQNIRPGQGQGPPRMQTQPQGWNPKPENLANQSEPIDPEKIKKQIELEERKKKRLARFGSSAPVVIKPEVSKVVSLKPSKRHSMDQPETSPAKISRPNITVLDRGGLEAEVGGDKEDDDEDTSHLSDYEKALLDQKKRREAILRQKEEHRLAEANRRRFLLKEKLAREGQGQNTPVTLTRGQPRGRGNFRGQGRGQARSQINFSQLQQVKIEENVDFDVQSTVPVNVNRTVISSSRDLTLDAKGDASQGQGQRIVKAGNQNRVVLGGDESSPKRRIIVDSKPTSASISINGLSKSANLTQINSLCAKCGTVKVFNYYTDERKVEVKFASPIEAGLFLKKYPRVMVDMSVLTCVSIPEI</sequence>
<feature type="compositionally biased region" description="Polar residues" evidence="1">
    <location>
        <begin position="480"/>
        <end position="509"/>
    </location>
</feature>
<feature type="compositionally biased region" description="Low complexity" evidence="1">
    <location>
        <begin position="317"/>
        <end position="345"/>
    </location>
</feature>
<feature type="compositionally biased region" description="Acidic residues" evidence="1">
    <location>
        <begin position="66"/>
        <end position="79"/>
    </location>
</feature>
<proteinExistence type="predicted"/>
<feature type="compositionally biased region" description="Low complexity" evidence="1">
    <location>
        <begin position="148"/>
        <end position="157"/>
    </location>
</feature>
<feature type="region of interest" description="Disordered" evidence="1">
    <location>
        <begin position="693"/>
        <end position="723"/>
    </location>
</feature>